<reference evidence="1 2" key="1">
    <citation type="submission" date="2015-03" db="EMBL/GenBank/DDBJ databases">
        <title>Genome sequence of Tenacibaculum sp. S2-2, isolated from intestinal microbiota of sea cucumber, Apostichopus japonicas.</title>
        <authorList>
            <person name="Shao Z."/>
            <person name="Wang L."/>
            <person name="Li X."/>
        </authorList>
    </citation>
    <scope>NUCLEOTIDE SEQUENCE [LARGE SCALE GENOMIC DNA]</scope>
    <source>
        <strain evidence="1 2">S2-2</strain>
    </source>
</reference>
<dbReference type="AlphaFoldDB" id="A0A1Y2PFT3"/>
<comment type="caution">
    <text evidence="1">The sequence shown here is derived from an EMBL/GenBank/DDBJ whole genome shotgun (WGS) entry which is preliminary data.</text>
</comment>
<dbReference type="Proteomes" id="UP000194221">
    <property type="component" value="Unassembled WGS sequence"/>
</dbReference>
<organism evidence="1 2">
    <name type="scientific">Tenacibaculum holothuriorum</name>
    <dbReference type="NCBI Taxonomy" id="1635173"/>
    <lineage>
        <taxon>Bacteria</taxon>
        <taxon>Pseudomonadati</taxon>
        <taxon>Bacteroidota</taxon>
        <taxon>Flavobacteriia</taxon>
        <taxon>Flavobacteriales</taxon>
        <taxon>Flavobacteriaceae</taxon>
        <taxon>Tenacibaculum</taxon>
    </lineage>
</organism>
<protein>
    <submittedName>
        <fullName evidence="1">Uncharacterized protein</fullName>
    </submittedName>
</protein>
<sequence>MSITKTINGVTITVNFCNKINATAIPESEISKGAPLANIYKTSPTADTYTVNIVSYVPTTLNIDNPPNPDEVISLDNNAGYLYLAYKGLQDVNTPINQGKVNCRTFWFEFDANDGATQFDLYQTQFVYSVGSEAGNAEAILVQERNDDPDTDRGTVTTVRNT</sequence>
<dbReference type="STRING" id="1635173.WH52_03035"/>
<dbReference type="InParanoid" id="A0A1Y2PFT3"/>
<keyword evidence="2" id="KW-1185">Reference proteome</keyword>
<dbReference type="RefSeq" id="WP_086029468.1">
    <property type="nucleotide sequence ID" value="NZ_LAPZ01000002.1"/>
</dbReference>
<dbReference type="OrthoDB" id="1160892at2"/>
<evidence type="ECO:0000313" key="2">
    <source>
        <dbReference type="Proteomes" id="UP000194221"/>
    </source>
</evidence>
<gene>
    <name evidence="1" type="ORF">WH52_03035</name>
</gene>
<proteinExistence type="predicted"/>
<evidence type="ECO:0000313" key="1">
    <source>
        <dbReference type="EMBL" id="OSY88667.1"/>
    </source>
</evidence>
<accession>A0A1Y2PFT3</accession>
<name>A0A1Y2PFT3_9FLAO</name>
<dbReference type="EMBL" id="LAPZ01000002">
    <property type="protein sequence ID" value="OSY88667.1"/>
    <property type="molecule type" value="Genomic_DNA"/>
</dbReference>